<organism evidence="1 3">
    <name type="scientific">Chryseobacterium daecheongense</name>
    <dbReference type="NCBI Taxonomy" id="192389"/>
    <lineage>
        <taxon>Bacteria</taxon>
        <taxon>Pseudomonadati</taxon>
        <taxon>Bacteroidota</taxon>
        <taxon>Flavobacteriia</taxon>
        <taxon>Flavobacteriales</taxon>
        <taxon>Weeksellaceae</taxon>
        <taxon>Chryseobacterium group</taxon>
        <taxon>Chryseobacterium</taxon>
    </lineage>
</organism>
<proteinExistence type="predicted"/>
<dbReference type="EMBL" id="RJTX01000001">
    <property type="protein sequence ID" value="ROH99431.1"/>
    <property type="molecule type" value="Genomic_DNA"/>
</dbReference>
<gene>
    <name evidence="2" type="ORF">BCF50_1454</name>
    <name evidence="1" type="ORF">EGI05_00605</name>
</gene>
<evidence type="ECO:0000313" key="1">
    <source>
        <dbReference type="EMBL" id="ROH99431.1"/>
    </source>
</evidence>
<evidence type="ECO:0000313" key="3">
    <source>
        <dbReference type="Proteomes" id="UP000269375"/>
    </source>
</evidence>
<dbReference type="EMBL" id="SOQW01000001">
    <property type="protein sequence ID" value="TDX95671.1"/>
    <property type="molecule type" value="Genomic_DNA"/>
</dbReference>
<name>A0A3N0W2Z1_9FLAO</name>
<dbReference type="PROSITE" id="PS51257">
    <property type="entry name" value="PROKAR_LIPOPROTEIN"/>
    <property type="match status" value="1"/>
</dbReference>
<dbReference type="Proteomes" id="UP000295709">
    <property type="component" value="Unassembled WGS sequence"/>
</dbReference>
<dbReference type="AlphaFoldDB" id="A0A3N0W2Z1"/>
<dbReference type="RefSeq" id="WP_123261145.1">
    <property type="nucleotide sequence ID" value="NZ_RJTX01000001.1"/>
</dbReference>
<accession>A0A3N0W2Z1</accession>
<protein>
    <recommendedName>
        <fullName evidence="5">Lipoprotein</fullName>
    </recommendedName>
</protein>
<evidence type="ECO:0008006" key="5">
    <source>
        <dbReference type="Google" id="ProtNLM"/>
    </source>
</evidence>
<comment type="caution">
    <text evidence="1">The sequence shown here is derived from an EMBL/GenBank/DDBJ whole genome shotgun (WGS) entry which is preliminary data.</text>
</comment>
<evidence type="ECO:0000313" key="2">
    <source>
        <dbReference type="EMBL" id="TDX95671.1"/>
    </source>
</evidence>
<reference evidence="1" key="1">
    <citation type="submission" date="2018-11" db="EMBL/GenBank/DDBJ databases">
        <title>Proposal to divide the Flavobacteriaceae and reorganize its genera based on Amino Acid Identity values calculated from whole genome sequences.</title>
        <authorList>
            <person name="Nicholson A.C."/>
            <person name="Gulvik C.A."/>
            <person name="Whitney A.M."/>
            <person name="Humrighouse B.W."/>
            <person name="Bell M."/>
            <person name="Holmes B."/>
            <person name="Steigerwalt A."/>
            <person name="Villarma A."/>
            <person name="Sheth M."/>
            <person name="Batra D."/>
            <person name="Pryor J."/>
            <person name="Bernardet J.-F."/>
            <person name="Hugo C."/>
            <person name="Kampfer P."/>
            <person name="Newman J."/>
            <person name="Mcquiston J.R."/>
        </authorList>
    </citation>
    <scope>NUCLEOTIDE SEQUENCE</scope>
    <source>
        <strain evidence="1">DSM 15235</strain>
    </source>
</reference>
<keyword evidence="4" id="KW-1185">Reference proteome</keyword>
<dbReference type="OrthoDB" id="1270789at2"/>
<evidence type="ECO:0000313" key="4">
    <source>
        <dbReference type="Proteomes" id="UP000295709"/>
    </source>
</evidence>
<sequence length="127" mass="13632">MIKQCEYLALVLLLGFTSCSHIIDEIDRDREEENYTTPYMGKWQGSYTGDENGTLTMNVGKSGSVEVIRTSGSFQETFYTSLAGGGSGAISSNSGSSSGFVIYGSLESKSGTWVKGNLKGSWSVVKN</sequence>
<reference evidence="2 4" key="2">
    <citation type="submission" date="2019-03" db="EMBL/GenBank/DDBJ databases">
        <title>Genomic Encyclopedia of Archaeal and Bacterial Type Strains, Phase II (KMG-II): from individual species to whole genera.</title>
        <authorList>
            <person name="Goeker M."/>
        </authorList>
    </citation>
    <scope>NUCLEOTIDE SEQUENCE [LARGE SCALE GENOMIC DNA]</scope>
    <source>
        <strain evidence="2 4">DSM 15235</strain>
    </source>
</reference>
<dbReference type="Proteomes" id="UP000269375">
    <property type="component" value="Unassembled WGS sequence"/>
</dbReference>